<feature type="domain" description="VWFA" evidence="1">
    <location>
        <begin position="1"/>
        <end position="177"/>
    </location>
</feature>
<dbReference type="PROSITE" id="PS50234">
    <property type="entry name" value="VWFA"/>
    <property type="match status" value="1"/>
</dbReference>
<evidence type="ECO:0000259" key="1">
    <source>
        <dbReference type="PROSITE" id="PS50234"/>
    </source>
</evidence>
<dbReference type="InterPro" id="IPR002035">
    <property type="entry name" value="VWF_A"/>
</dbReference>
<sequence length="393" mass="43322">MFRTDYSPNRLEACKSAILHFIQSRMTHDSVVGSSSAYSVVVISDAAKKVFDFTDSASYDQIASYFADLTCHGRSALGEGVGMAIKILIEDIRTNGARSPKIIIFSDGKYTNSKVDPIKMANLSQQLGIKMDTIRVGDVEHFSILKQLADTTGGKYSYANNAAIILNYVAELATSNMELPSSTPRKSKEKVSAKVLKKIAAPLLDENEMNRGTEDQKGLIERLRGTKSYERCSICFQPNDPYSKTSFSISGRFCPNCGTPMHTTCASMWAKNQDKEGDGTIFRCVHCLYLLQIPASVQTAVRMHQSMMKTMKGSQSDKKSPQSYPVSTAIASSFGEEAMYSACPVCDGIFEEKDEVLKCGNPDCNAIYHSHCFDKLSNHTCKSCGSKMTRLFQ</sequence>
<name>A0ABY6HTT0_9ARCH</name>
<keyword evidence="3" id="KW-1185">Reference proteome</keyword>
<dbReference type="Gene3D" id="3.40.50.410">
    <property type="entry name" value="von Willebrand factor, type A domain"/>
    <property type="match status" value="1"/>
</dbReference>
<protein>
    <recommendedName>
        <fullName evidence="1">VWFA domain-containing protein</fullName>
    </recommendedName>
</protein>
<dbReference type="EMBL" id="CP104013">
    <property type="protein sequence ID" value="UYP46758.1"/>
    <property type="molecule type" value="Genomic_DNA"/>
</dbReference>
<organism evidence="2 3">
    <name type="scientific">Candidatus Lokiarchaeum ossiferum</name>
    <dbReference type="NCBI Taxonomy" id="2951803"/>
    <lineage>
        <taxon>Archaea</taxon>
        <taxon>Promethearchaeati</taxon>
        <taxon>Promethearchaeota</taxon>
        <taxon>Promethearchaeia</taxon>
        <taxon>Promethearchaeales</taxon>
        <taxon>Promethearchaeaceae</taxon>
        <taxon>Candidatus Lokiarchaeum</taxon>
    </lineage>
</organism>
<gene>
    <name evidence="2" type="ORF">NEF87_003043</name>
</gene>
<accession>A0ABY6HTT0</accession>
<dbReference type="SMART" id="SM00327">
    <property type="entry name" value="VWA"/>
    <property type="match status" value="1"/>
</dbReference>
<dbReference type="InterPro" id="IPR036465">
    <property type="entry name" value="vWFA_dom_sf"/>
</dbReference>
<dbReference type="Proteomes" id="UP001208689">
    <property type="component" value="Chromosome"/>
</dbReference>
<dbReference type="SUPFAM" id="SSF53300">
    <property type="entry name" value="vWA-like"/>
    <property type="match status" value="1"/>
</dbReference>
<evidence type="ECO:0000313" key="3">
    <source>
        <dbReference type="Proteomes" id="UP001208689"/>
    </source>
</evidence>
<proteinExistence type="predicted"/>
<dbReference type="Pfam" id="PF13519">
    <property type="entry name" value="VWA_2"/>
    <property type="match status" value="1"/>
</dbReference>
<evidence type="ECO:0000313" key="2">
    <source>
        <dbReference type="EMBL" id="UYP46758.1"/>
    </source>
</evidence>
<reference evidence="2" key="1">
    <citation type="submission" date="2022-09" db="EMBL/GenBank/DDBJ databases">
        <title>Actin cytoskeleton and complex cell architecture in an #Asgard archaeon.</title>
        <authorList>
            <person name="Ponce Toledo R.I."/>
            <person name="Schleper C."/>
            <person name="Rodrigues Oliveira T."/>
            <person name="Wollweber F."/>
            <person name="Xu J."/>
            <person name="Rittmann S."/>
            <person name="Klingl A."/>
            <person name="Pilhofer M."/>
        </authorList>
    </citation>
    <scope>NUCLEOTIDE SEQUENCE</scope>
    <source>
        <strain evidence="2">B-35</strain>
    </source>
</reference>